<dbReference type="Gene3D" id="3.30.420.40">
    <property type="match status" value="2"/>
</dbReference>
<sequence length="301" mass="32687">MRVAIGVDIGGTKIAVGLIEEGGICRHRLQLPSLADDREAMFEQVVRAIQITMDQSGYTIDELEGIGIGVPGKVDVFRGVALYQNNLPWRNFPLTDRIKEQFPVKRVVIDNDVYMAALAEWAIRGADAEETFVYLTISTGLSCSIIHKQTFLRGAGFAGEIGFLPVGVSSETGEALTLEKAAAGPAIERRGAALTTDKLSTKEWLEAYNNQDPLAAKLVDEVADDIAKGVYAVVCLLDPNKLVLGGGVVQSNPLFYDAIKRSLNKYLIPEQTDMLKRMAVSHLKETAGIVGAGLRLFHTVK</sequence>
<dbReference type="EMBL" id="JBHSFW010000012">
    <property type="protein sequence ID" value="MFC4619827.1"/>
    <property type="molecule type" value="Genomic_DNA"/>
</dbReference>
<dbReference type="InterPro" id="IPR000600">
    <property type="entry name" value="ROK"/>
</dbReference>
<dbReference type="PANTHER" id="PTHR18964:SF149">
    <property type="entry name" value="BIFUNCTIONAL UDP-N-ACETYLGLUCOSAMINE 2-EPIMERASE_N-ACETYLMANNOSAMINE KINASE"/>
    <property type="match status" value="1"/>
</dbReference>
<organism evidence="2 3">
    <name type="scientific">Camelliibacillus cellulosilyticus</name>
    <dbReference type="NCBI Taxonomy" id="2174486"/>
    <lineage>
        <taxon>Bacteria</taxon>
        <taxon>Bacillati</taxon>
        <taxon>Bacillota</taxon>
        <taxon>Bacilli</taxon>
        <taxon>Bacillales</taxon>
        <taxon>Sporolactobacillaceae</taxon>
        <taxon>Camelliibacillus</taxon>
    </lineage>
</organism>
<reference evidence="3" key="1">
    <citation type="journal article" date="2019" name="Int. J. Syst. Evol. Microbiol.">
        <title>The Global Catalogue of Microorganisms (GCM) 10K type strain sequencing project: providing services to taxonomists for standard genome sequencing and annotation.</title>
        <authorList>
            <consortium name="The Broad Institute Genomics Platform"/>
            <consortium name="The Broad Institute Genome Sequencing Center for Infectious Disease"/>
            <person name="Wu L."/>
            <person name="Ma J."/>
        </authorList>
    </citation>
    <scope>NUCLEOTIDE SEQUENCE [LARGE SCALE GENOMIC DNA]</scope>
    <source>
        <strain evidence="3">CGMCC 1.16306</strain>
    </source>
</reference>
<gene>
    <name evidence="2" type="ORF">ACFO4N_14030</name>
</gene>
<accession>A0ABV9GRD8</accession>
<dbReference type="SUPFAM" id="SSF53067">
    <property type="entry name" value="Actin-like ATPase domain"/>
    <property type="match status" value="1"/>
</dbReference>
<dbReference type="InterPro" id="IPR043129">
    <property type="entry name" value="ATPase_NBD"/>
</dbReference>
<dbReference type="RefSeq" id="WP_376846918.1">
    <property type="nucleotide sequence ID" value="NZ_JBHSFW010000012.1"/>
</dbReference>
<dbReference type="Pfam" id="PF00480">
    <property type="entry name" value="ROK"/>
    <property type="match status" value="1"/>
</dbReference>
<protein>
    <submittedName>
        <fullName evidence="2">ROK family protein</fullName>
    </submittedName>
</protein>
<dbReference type="PANTHER" id="PTHR18964">
    <property type="entry name" value="ROK (REPRESSOR, ORF, KINASE) FAMILY"/>
    <property type="match status" value="1"/>
</dbReference>
<name>A0ABV9GRD8_9BACL</name>
<evidence type="ECO:0000256" key="1">
    <source>
        <dbReference type="ARBA" id="ARBA00006479"/>
    </source>
</evidence>
<proteinExistence type="inferred from homology"/>
<keyword evidence="3" id="KW-1185">Reference proteome</keyword>
<dbReference type="Proteomes" id="UP001596022">
    <property type="component" value="Unassembled WGS sequence"/>
</dbReference>
<evidence type="ECO:0000313" key="2">
    <source>
        <dbReference type="EMBL" id="MFC4619827.1"/>
    </source>
</evidence>
<evidence type="ECO:0000313" key="3">
    <source>
        <dbReference type="Proteomes" id="UP001596022"/>
    </source>
</evidence>
<comment type="similarity">
    <text evidence="1">Belongs to the ROK (NagC/XylR) family.</text>
</comment>
<comment type="caution">
    <text evidence="2">The sequence shown here is derived from an EMBL/GenBank/DDBJ whole genome shotgun (WGS) entry which is preliminary data.</text>
</comment>